<keyword evidence="3" id="KW-1185">Reference proteome</keyword>
<reference evidence="2 3" key="3">
    <citation type="journal article" date="2011" name="J. Bacteriol.">
        <title>Genome sequences of Mycoplasma alligatoris A21JP2T and Mycoplasma crocodyli MP145T.</title>
        <authorList>
            <person name="Brown D.R."/>
            <person name="Farmerie W.G."/>
            <person name="May M."/>
            <person name="Benders G.A."/>
            <person name="Durkin A.S."/>
            <person name="Hlavinka K."/>
            <person name="Hostetler J."/>
            <person name="Jackson J."/>
            <person name="Johnson J."/>
            <person name="Miller R.H."/>
            <person name="Paralanov V."/>
            <person name="Radune D."/>
            <person name="Szczypinski B."/>
            <person name="Glass J.I."/>
        </authorList>
    </citation>
    <scope>NUCLEOTIDE SEQUENCE [LARGE SCALE GENOMIC DNA]</scope>
    <source>
        <strain evidence="3">ATCC 51981 / MP145</strain>
    </source>
</reference>
<accession>D5E515</accession>
<evidence type="ECO:0000256" key="1">
    <source>
        <dbReference type="SAM" id="Phobius"/>
    </source>
</evidence>
<reference key="2">
    <citation type="submission" date="2010-03" db="EMBL/GenBank/DDBJ databases">
        <authorList>
            <person name="Ma Z."/>
            <person name="Wang X."/>
            <person name="Liu H."/>
        </authorList>
    </citation>
    <scope>NUCLEOTIDE SEQUENCE</scope>
    <source>
        <strain>MP145</strain>
    </source>
</reference>
<reference evidence="3" key="1">
    <citation type="submission" date="2010-03" db="EMBL/GenBank/DDBJ databases">
        <title>The complete genome of Mycoplasma crocodyli MP145.</title>
        <authorList>
            <person name="Glass J.I."/>
            <person name="Durkin A.S."/>
            <person name="Hostetler J."/>
            <person name="Jackson J."/>
            <person name="Johnson J."/>
            <person name="May M.A."/>
            <person name="Paralanov V."/>
            <person name="Radune D."/>
            <person name="Szczypinski B."/>
            <person name="Brown D.R."/>
        </authorList>
    </citation>
    <scope>NUCLEOTIDE SEQUENCE [LARGE SCALE GENOMIC DNA]</scope>
    <source>
        <strain evidence="3">ATCC 51981 / MP145</strain>
    </source>
</reference>
<dbReference type="Proteomes" id="UP000001845">
    <property type="component" value="Chromosome"/>
</dbReference>
<dbReference type="KEGG" id="mcd:MCRO_0204"/>
<dbReference type="RefSeq" id="WP_013054568.1">
    <property type="nucleotide sequence ID" value="NC_014014.1"/>
</dbReference>
<feature type="transmembrane region" description="Helical" evidence="1">
    <location>
        <begin position="141"/>
        <end position="162"/>
    </location>
</feature>
<evidence type="ECO:0008006" key="4">
    <source>
        <dbReference type="Google" id="ProtNLM"/>
    </source>
</evidence>
<feature type="transmembrane region" description="Helical" evidence="1">
    <location>
        <begin position="116"/>
        <end position="135"/>
    </location>
</feature>
<proteinExistence type="predicted"/>
<dbReference type="AlphaFoldDB" id="D5E515"/>
<keyword evidence="1" id="KW-0472">Membrane</keyword>
<sequence length="227" mass="27165">MELFKIEFNFYGLAGMFLIVLSSILYTYLIKVIYVSKFSKKLKMNENSIHFSKSILEKSNIKAQYKFKSNFYVLDVDKIKNRLNVDDKLSSSYSIYSFVHLTFLTFLYTKTKKLNNYLVIIVSYLNIITYMNILWMLPFNLWFIALIMFVVSLIFNLTIIILEQKINRYSIDSTFELLKYKLDEKDFYEAVGLLKNYKFYSLDRYLESGLKFFVEFVKAFNKWGKND</sequence>
<dbReference type="STRING" id="512564.MCRO_0204"/>
<gene>
    <name evidence="2" type="ordered locus">MCRO_0204</name>
</gene>
<organism evidence="2 3">
    <name type="scientific">Mycoplasma crocodyli (strain ATCC 51981 / MP145)</name>
    <dbReference type="NCBI Taxonomy" id="512564"/>
    <lineage>
        <taxon>Bacteria</taxon>
        <taxon>Bacillati</taxon>
        <taxon>Mycoplasmatota</taxon>
        <taxon>Mollicutes</taxon>
        <taxon>Mycoplasmataceae</taxon>
        <taxon>Mycoplasma</taxon>
    </lineage>
</organism>
<keyword evidence="1" id="KW-0812">Transmembrane</keyword>
<evidence type="ECO:0000313" key="3">
    <source>
        <dbReference type="Proteomes" id="UP000001845"/>
    </source>
</evidence>
<dbReference type="EMBL" id="CP001991">
    <property type="protein sequence ID" value="ADE19792.1"/>
    <property type="molecule type" value="Genomic_DNA"/>
</dbReference>
<protein>
    <recommendedName>
        <fullName evidence="4">Transmembrane protein</fullName>
    </recommendedName>
</protein>
<name>D5E515_MYCCM</name>
<dbReference type="eggNOG" id="ENOG5030N45">
    <property type="taxonomic scope" value="Bacteria"/>
</dbReference>
<evidence type="ECO:0000313" key="2">
    <source>
        <dbReference type="EMBL" id="ADE19792.1"/>
    </source>
</evidence>
<keyword evidence="1" id="KW-1133">Transmembrane helix</keyword>
<dbReference type="HOGENOM" id="CLU_1218659_0_0_14"/>
<feature type="transmembrane region" description="Helical" evidence="1">
    <location>
        <begin position="12"/>
        <end position="34"/>
    </location>
</feature>